<comment type="caution">
    <text evidence="1">The sequence shown here is derived from an EMBL/GenBank/DDBJ whole genome shotgun (WGS) entry which is preliminary data.</text>
</comment>
<feature type="non-terminal residue" evidence="1">
    <location>
        <position position="1"/>
    </location>
</feature>
<dbReference type="InterPro" id="IPR009045">
    <property type="entry name" value="Zn_M74/Hedgehog-like"/>
</dbReference>
<protein>
    <recommendedName>
        <fullName evidence="2">Peptidase M15C domain-containing protein</fullName>
    </recommendedName>
</protein>
<reference evidence="1" key="1">
    <citation type="journal article" date="2014" name="Front. Microbiol.">
        <title>High frequency of phylogenetically diverse reductive dehalogenase-homologous genes in deep subseafloor sedimentary metagenomes.</title>
        <authorList>
            <person name="Kawai M."/>
            <person name="Futagami T."/>
            <person name="Toyoda A."/>
            <person name="Takaki Y."/>
            <person name="Nishi S."/>
            <person name="Hori S."/>
            <person name="Arai W."/>
            <person name="Tsubouchi T."/>
            <person name="Morono Y."/>
            <person name="Uchiyama I."/>
            <person name="Ito T."/>
            <person name="Fujiyama A."/>
            <person name="Inagaki F."/>
            <person name="Takami H."/>
        </authorList>
    </citation>
    <scope>NUCLEOTIDE SEQUENCE</scope>
    <source>
        <strain evidence="1">Expedition CK06-06</strain>
    </source>
</reference>
<proteinExistence type="predicted"/>
<name>X0ZDD0_9ZZZZ</name>
<gene>
    <name evidence="1" type="ORF">S01H1_78524</name>
</gene>
<evidence type="ECO:0000313" key="1">
    <source>
        <dbReference type="EMBL" id="GAG46371.1"/>
    </source>
</evidence>
<dbReference type="AlphaFoldDB" id="X0ZDD0"/>
<dbReference type="Gene3D" id="3.30.1380.10">
    <property type="match status" value="1"/>
</dbReference>
<sequence>DLAPWPIDWNDQRRFDHLAGILRAIASDHGLEIKWGGDWDGDFNLLEERFLDLGHFELILPGR</sequence>
<organism evidence="1">
    <name type="scientific">marine sediment metagenome</name>
    <dbReference type="NCBI Taxonomy" id="412755"/>
    <lineage>
        <taxon>unclassified sequences</taxon>
        <taxon>metagenomes</taxon>
        <taxon>ecological metagenomes</taxon>
    </lineage>
</organism>
<dbReference type="EMBL" id="BARS01052855">
    <property type="protein sequence ID" value="GAG46371.1"/>
    <property type="molecule type" value="Genomic_DNA"/>
</dbReference>
<accession>X0ZDD0</accession>
<evidence type="ECO:0008006" key="2">
    <source>
        <dbReference type="Google" id="ProtNLM"/>
    </source>
</evidence>